<dbReference type="Gene3D" id="1.10.1660.10">
    <property type="match status" value="1"/>
</dbReference>
<feature type="domain" description="HTH merR-type" evidence="4">
    <location>
        <begin position="1"/>
        <end position="68"/>
    </location>
</feature>
<dbReference type="Pfam" id="PF13411">
    <property type="entry name" value="MerR_1"/>
    <property type="match status" value="1"/>
</dbReference>
<dbReference type="AlphaFoldDB" id="I4A6M6"/>
<keyword evidence="2" id="KW-0238">DNA-binding</keyword>
<dbReference type="EMBL" id="CP003348">
    <property type="protein sequence ID" value="AFL99610.1"/>
    <property type="molecule type" value="Genomic_DNA"/>
</dbReference>
<dbReference type="PANTHER" id="PTHR30204">
    <property type="entry name" value="REDOX-CYCLING DRUG-SENSING TRANSCRIPTIONAL ACTIVATOR SOXR"/>
    <property type="match status" value="1"/>
</dbReference>
<keyword evidence="1" id="KW-0805">Transcription regulation</keyword>
<accession>I4A6M6</accession>
<evidence type="ECO:0000256" key="3">
    <source>
        <dbReference type="ARBA" id="ARBA00023163"/>
    </source>
</evidence>
<dbReference type="GO" id="GO:0003677">
    <property type="term" value="F:DNA binding"/>
    <property type="evidence" value="ECO:0007669"/>
    <property type="project" value="UniProtKB-KW"/>
</dbReference>
<dbReference type="PROSITE" id="PS50937">
    <property type="entry name" value="HTH_MERR_2"/>
    <property type="match status" value="1"/>
</dbReference>
<dbReference type="InterPro" id="IPR047057">
    <property type="entry name" value="MerR_fam"/>
</dbReference>
<dbReference type="KEGG" id="ddh:Desde_1181"/>
<dbReference type="SMART" id="SM00422">
    <property type="entry name" value="HTH_MERR"/>
    <property type="match status" value="1"/>
</dbReference>
<dbReference type="Proteomes" id="UP000006053">
    <property type="component" value="Chromosome"/>
</dbReference>
<sequence>MQISEICQLTGLTKKAIEYYQGKGLVSPLIQENGYREFSHDDVEKLRVIALFRKLDLTTDEIKQVLESNDKKSALKMVKQVKQIQAKARLTQIELLEELVHNENMEMIQDKISILEQQASIKEKLLMSFPGYYGHYISFHFGQFLNEPIKTDEQKRMYAVIVEFLDNMESLEIPDELQPFLDQVDQYTDDRLETLSLNVQIAFDDFETYWENYKESIAQYVEFKKSESYQNSGMAQLMHLFRQFGETSGYYEVFIPAMRKLSPSYDAYYMKMLQANEKLIEKMPDLRNGSISKAGHPGYNHLRDGE</sequence>
<dbReference type="OrthoDB" id="9791488at2"/>
<dbReference type="InterPro" id="IPR009061">
    <property type="entry name" value="DNA-bd_dom_put_sf"/>
</dbReference>
<evidence type="ECO:0000256" key="2">
    <source>
        <dbReference type="ARBA" id="ARBA00023125"/>
    </source>
</evidence>
<evidence type="ECO:0000256" key="1">
    <source>
        <dbReference type="ARBA" id="ARBA00023015"/>
    </source>
</evidence>
<keyword evidence="3" id="KW-0804">Transcription</keyword>
<dbReference type="CDD" id="cd00592">
    <property type="entry name" value="HTH_MerR-like"/>
    <property type="match status" value="1"/>
</dbReference>
<gene>
    <name evidence="5" type="ordered locus">Desde_1181</name>
</gene>
<evidence type="ECO:0000313" key="5">
    <source>
        <dbReference type="EMBL" id="AFL99610.1"/>
    </source>
</evidence>
<dbReference type="SUPFAM" id="SSF46955">
    <property type="entry name" value="Putative DNA-binding domain"/>
    <property type="match status" value="1"/>
</dbReference>
<reference evidence="5 6" key="2">
    <citation type="journal article" date="2015" name="J. Bacteriol.">
        <title>Genomic, proteomic, and biochemical analysis of the organohalide respiratory pathway in Desulfitobacterium dehalogenans.</title>
        <authorList>
            <person name="Kruse T."/>
            <person name="van de Pas B.A."/>
            <person name="Atteia A."/>
            <person name="Krab K."/>
            <person name="Hagen W.R."/>
            <person name="Goodwin L."/>
            <person name="Chain P."/>
            <person name="Boeren S."/>
            <person name="Maphosa F."/>
            <person name="Schraa G."/>
            <person name="de Vos W.M."/>
            <person name="van der Oost J."/>
            <person name="Smidt H."/>
            <person name="Stams A.J."/>
        </authorList>
    </citation>
    <scope>NUCLEOTIDE SEQUENCE [LARGE SCALE GENOMIC DNA]</scope>
    <source>
        <strain evidence="6">ATCC 51507 / DSM 9161 / JW/IU-DC1</strain>
    </source>
</reference>
<dbReference type="RefSeq" id="WP_014793102.1">
    <property type="nucleotide sequence ID" value="NC_018017.1"/>
</dbReference>
<proteinExistence type="predicted"/>
<evidence type="ECO:0000313" key="6">
    <source>
        <dbReference type="Proteomes" id="UP000006053"/>
    </source>
</evidence>
<dbReference type="HOGENOM" id="CLU_078432_0_0_9"/>
<organism evidence="5 6">
    <name type="scientific">Desulfitobacterium dehalogenans (strain ATCC 51507 / DSM 9161 / JW/IU-DC1)</name>
    <dbReference type="NCBI Taxonomy" id="756499"/>
    <lineage>
        <taxon>Bacteria</taxon>
        <taxon>Bacillati</taxon>
        <taxon>Bacillota</taxon>
        <taxon>Clostridia</taxon>
        <taxon>Eubacteriales</taxon>
        <taxon>Desulfitobacteriaceae</taxon>
        <taxon>Desulfitobacterium</taxon>
    </lineage>
</organism>
<reference evidence="6" key="1">
    <citation type="submission" date="2012-06" db="EMBL/GenBank/DDBJ databases">
        <title>Complete sequence of Desulfitobacterium dehalogenans ATCC 51507.</title>
        <authorList>
            <person name="Lucas S."/>
            <person name="Han J."/>
            <person name="Lapidus A."/>
            <person name="Cheng J.-F."/>
            <person name="Goodwin L."/>
            <person name="Pitluck S."/>
            <person name="Peters L."/>
            <person name="Ovchinnikova G."/>
            <person name="Teshima H."/>
            <person name="Detter J.C."/>
            <person name="Han C."/>
            <person name="Tapia R."/>
            <person name="Land M."/>
            <person name="Hauser L."/>
            <person name="Kyrpides N."/>
            <person name="Ivanova N."/>
            <person name="Pagani I."/>
            <person name="Kruse T."/>
            <person name="de Vos W.M."/>
            <person name="Smidt H."/>
            <person name="Woyke T."/>
        </authorList>
    </citation>
    <scope>NUCLEOTIDE SEQUENCE [LARGE SCALE GENOMIC DNA]</scope>
    <source>
        <strain evidence="6">ATCC 51507 / DSM 9161 / JW/IU-DC1</strain>
    </source>
</reference>
<dbReference type="GO" id="GO:0003700">
    <property type="term" value="F:DNA-binding transcription factor activity"/>
    <property type="evidence" value="ECO:0007669"/>
    <property type="project" value="InterPro"/>
</dbReference>
<evidence type="ECO:0000259" key="4">
    <source>
        <dbReference type="PROSITE" id="PS50937"/>
    </source>
</evidence>
<dbReference type="PANTHER" id="PTHR30204:SF94">
    <property type="entry name" value="HEAVY METAL-DEPENDENT TRANSCRIPTIONAL REGULATOR HI_0293-RELATED"/>
    <property type="match status" value="1"/>
</dbReference>
<dbReference type="STRING" id="756499.Desde_1181"/>
<keyword evidence="6" id="KW-1185">Reference proteome</keyword>
<dbReference type="eggNOG" id="COG0789">
    <property type="taxonomic scope" value="Bacteria"/>
</dbReference>
<name>I4A6M6_DESDJ</name>
<dbReference type="InterPro" id="IPR000551">
    <property type="entry name" value="MerR-type_HTH_dom"/>
</dbReference>
<protein>
    <submittedName>
        <fullName evidence="5">Putative transcriptional regulator</fullName>
    </submittedName>
</protein>